<evidence type="ECO:0000313" key="17">
    <source>
        <dbReference type="EMBL" id="AST56572.1"/>
    </source>
</evidence>
<accession>A0A223HVV1</accession>
<gene>
    <name evidence="17" type="ORF">Thert_00358</name>
</gene>
<evidence type="ECO:0000259" key="15">
    <source>
        <dbReference type="PROSITE" id="PS50109"/>
    </source>
</evidence>
<dbReference type="SMART" id="SM00388">
    <property type="entry name" value="HisKA"/>
    <property type="match status" value="1"/>
</dbReference>
<evidence type="ECO:0000256" key="3">
    <source>
        <dbReference type="ARBA" id="ARBA00012438"/>
    </source>
</evidence>
<evidence type="ECO:0000256" key="11">
    <source>
        <dbReference type="ARBA" id="ARBA00022989"/>
    </source>
</evidence>
<dbReference type="SUPFAM" id="SSF55874">
    <property type="entry name" value="ATPase domain of HSP90 chaperone/DNA topoisomerase II/histidine kinase"/>
    <property type="match status" value="1"/>
</dbReference>
<evidence type="ECO:0000256" key="12">
    <source>
        <dbReference type="ARBA" id="ARBA00023012"/>
    </source>
</evidence>
<reference evidence="17 18" key="1">
    <citation type="submission" date="2016-08" db="EMBL/GenBank/DDBJ databases">
        <title>A novel genetic cassette of butanologenic Thermoanaerobacterium thermosaccharolyticum that directly convert cellulose to butanol.</title>
        <authorList>
            <person name="Li T."/>
            <person name="He J."/>
        </authorList>
    </citation>
    <scope>NUCLEOTIDE SEQUENCE [LARGE SCALE GENOMIC DNA]</scope>
    <source>
        <strain evidence="17 18">TG57</strain>
    </source>
</reference>
<keyword evidence="9 17" id="KW-0418">Kinase</keyword>
<organism evidence="17 18">
    <name type="scientific">Thermoanaerobacterium thermosaccharolyticum</name>
    <name type="common">Clostridium thermosaccharolyticum</name>
    <dbReference type="NCBI Taxonomy" id="1517"/>
    <lineage>
        <taxon>Bacteria</taxon>
        <taxon>Bacillati</taxon>
        <taxon>Bacillota</taxon>
        <taxon>Clostridia</taxon>
        <taxon>Thermoanaerobacterales</taxon>
        <taxon>Thermoanaerobacteraceae</taxon>
        <taxon>Thermoanaerobacterium</taxon>
    </lineage>
</organism>
<feature type="transmembrane region" description="Helical" evidence="14">
    <location>
        <begin position="158"/>
        <end position="176"/>
    </location>
</feature>
<keyword evidence="6" id="KW-0808">Transferase</keyword>
<keyword evidence="4" id="KW-1003">Cell membrane</keyword>
<evidence type="ECO:0000256" key="10">
    <source>
        <dbReference type="ARBA" id="ARBA00022840"/>
    </source>
</evidence>
<feature type="domain" description="Histidine kinase" evidence="15">
    <location>
        <begin position="238"/>
        <end position="448"/>
    </location>
</feature>
<dbReference type="InterPro" id="IPR036097">
    <property type="entry name" value="HisK_dim/P_sf"/>
</dbReference>
<dbReference type="GO" id="GO:0005524">
    <property type="term" value="F:ATP binding"/>
    <property type="evidence" value="ECO:0007669"/>
    <property type="project" value="UniProtKB-KW"/>
</dbReference>
<dbReference type="PRINTS" id="PR00344">
    <property type="entry name" value="BCTRLSENSOR"/>
</dbReference>
<keyword evidence="7 14" id="KW-0812">Transmembrane</keyword>
<dbReference type="Proteomes" id="UP000214975">
    <property type="component" value="Chromosome"/>
</dbReference>
<dbReference type="SUPFAM" id="SSF47384">
    <property type="entry name" value="Homodimeric domain of signal transducing histidine kinase"/>
    <property type="match status" value="1"/>
</dbReference>
<keyword evidence="8" id="KW-0547">Nucleotide-binding</keyword>
<comment type="subcellular location">
    <subcellularLocation>
        <location evidence="2">Cell membrane</location>
        <topology evidence="2">Multi-pass membrane protein</topology>
    </subcellularLocation>
</comment>
<evidence type="ECO:0000256" key="2">
    <source>
        <dbReference type="ARBA" id="ARBA00004651"/>
    </source>
</evidence>
<dbReference type="PANTHER" id="PTHR45528:SF1">
    <property type="entry name" value="SENSOR HISTIDINE KINASE CPXA"/>
    <property type="match status" value="1"/>
</dbReference>
<dbReference type="Pfam" id="PF00512">
    <property type="entry name" value="HisKA"/>
    <property type="match status" value="1"/>
</dbReference>
<comment type="catalytic activity">
    <reaction evidence="1">
        <text>ATP + protein L-histidine = ADP + protein N-phospho-L-histidine.</text>
        <dbReference type="EC" id="2.7.13.3"/>
    </reaction>
</comment>
<dbReference type="SUPFAM" id="SSF158472">
    <property type="entry name" value="HAMP domain-like"/>
    <property type="match status" value="1"/>
</dbReference>
<dbReference type="FunFam" id="1.10.287.130:FF:000001">
    <property type="entry name" value="Two-component sensor histidine kinase"/>
    <property type="match status" value="1"/>
</dbReference>
<dbReference type="InterPro" id="IPR004358">
    <property type="entry name" value="Sig_transdc_His_kin-like_C"/>
</dbReference>
<dbReference type="GO" id="GO:0005886">
    <property type="term" value="C:plasma membrane"/>
    <property type="evidence" value="ECO:0007669"/>
    <property type="project" value="UniProtKB-SubCell"/>
</dbReference>
<protein>
    <recommendedName>
        <fullName evidence="3">histidine kinase</fullName>
        <ecNumber evidence="3">2.7.13.3</ecNumber>
    </recommendedName>
</protein>
<evidence type="ECO:0000256" key="4">
    <source>
        <dbReference type="ARBA" id="ARBA00022475"/>
    </source>
</evidence>
<keyword evidence="10" id="KW-0067">ATP-binding</keyword>
<keyword evidence="12" id="KW-0902">Two-component regulatory system</keyword>
<sequence>MRGIRKKLFITYLIITGIIFLLFYLSQVVFIGKIYTYYKINQLKNYSLKIANALAKNDDKTANELMEESNSKVIAVTDTGNLIFGTHGNGQGYGIGLPKTYLNTDEKLSVVEFTHPSIGVKSLAVIRAFLYNKQNAKLVLTIPLSTITDTTVIFKSEFLLMLLICIVVIIIMSIVMSKKLTKPIDDLKYAAQNIASGNLDVKLDVNTNDELEDLAMSMNSMAENLSKAEKFKRDLIANITHDLKTPLGLIKGYCEMLLDFYGEDKEKRNEYLNAALNEVDRMSKMIDDVLSLSKFQSGLVKLKISSFNLKSLVDDVVLSFEPLLHGKNINIVTENLDVIVNGDAELIRRVIMNLLSNSIKSISESGLITISSILENNHVKVIVSDTGKGIEREKLQNVFKKFYKGDKSGTGLGLAIVKEILDLHGSEYYIESEINKGTLFYFTLNKADI</sequence>
<dbReference type="InterPro" id="IPR050398">
    <property type="entry name" value="HssS/ArlS-like"/>
</dbReference>
<keyword evidence="13 14" id="KW-0472">Membrane</keyword>
<dbReference type="InterPro" id="IPR036890">
    <property type="entry name" value="HATPase_C_sf"/>
</dbReference>
<dbReference type="InterPro" id="IPR005467">
    <property type="entry name" value="His_kinase_dom"/>
</dbReference>
<evidence type="ECO:0000256" key="8">
    <source>
        <dbReference type="ARBA" id="ARBA00022741"/>
    </source>
</evidence>
<evidence type="ECO:0000256" key="6">
    <source>
        <dbReference type="ARBA" id="ARBA00022679"/>
    </source>
</evidence>
<evidence type="ECO:0000256" key="9">
    <source>
        <dbReference type="ARBA" id="ARBA00022777"/>
    </source>
</evidence>
<feature type="domain" description="HAMP" evidence="16">
    <location>
        <begin position="178"/>
        <end position="230"/>
    </location>
</feature>
<evidence type="ECO:0000256" key="1">
    <source>
        <dbReference type="ARBA" id="ARBA00000085"/>
    </source>
</evidence>
<keyword evidence="11 14" id="KW-1133">Transmembrane helix</keyword>
<dbReference type="CDD" id="cd06225">
    <property type="entry name" value="HAMP"/>
    <property type="match status" value="1"/>
</dbReference>
<dbReference type="EMBL" id="CP016893">
    <property type="protein sequence ID" value="AST56572.1"/>
    <property type="molecule type" value="Genomic_DNA"/>
</dbReference>
<dbReference type="RefSeq" id="WP_094396788.1">
    <property type="nucleotide sequence ID" value="NZ_CP016893.1"/>
</dbReference>
<keyword evidence="5" id="KW-0597">Phosphoprotein</keyword>
<dbReference type="Pfam" id="PF02518">
    <property type="entry name" value="HATPase_c"/>
    <property type="match status" value="1"/>
</dbReference>
<dbReference type="Gene3D" id="6.10.340.10">
    <property type="match status" value="1"/>
</dbReference>
<feature type="transmembrane region" description="Helical" evidence="14">
    <location>
        <begin position="12"/>
        <end position="38"/>
    </location>
</feature>
<proteinExistence type="predicted"/>
<evidence type="ECO:0000256" key="14">
    <source>
        <dbReference type="SAM" id="Phobius"/>
    </source>
</evidence>
<dbReference type="AlphaFoldDB" id="A0A223HVV1"/>
<dbReference type="PANTHER" id="PTHR45528">
    <property type="entry name" value="SENSOR HISTIDINE KINASE CPXA"/>
    <property type="match status" value="1"/>
</dbReference>
<dbReference type="EC" id="2.7.13.3" evidence="3"/>
<evidence type="ECO:0000259" key="16">
    <source>
        <dbReference type="PROSITE" id="PS50885"/>
    </source>
</evidence>
<evidence type="ECO:0000256" key="7">
    <source>
        <dbReference type="ARBA" id="ARBA00022692"/>
    </source>
</evidence>
<dbReference type="InterPro" id="IPR003660">
    <property type="entry name" value="HAMP_dom"/>
</dbReference>
<dbReference type="PROSITE" id="PS50885">
    <property type="entry name" value="HAMP"/>
    <property type="match status" value="1"/>
</dbReference>
<evidence type="ECO:0000256" key="13">
    <source>
        <dbReference type="ARBA" id="ARBA00023136"/>
    </source>
</evidence>
<name>A0A223HVV1_THETR</name>
<dbReference type="SMART" id="SM00387">
    <property type="entry name" value="HATPase_c"/>
    <property type="match status" value="1"/>
</dbReference>
<dbReference type="Gene3D" id="3.30.565.10">
    <property type="entry name" value="Histidine kinase-like ATPase, C-terminal domain"/>
    <property type="match status" value="1"/>
</dbReference>
<dbReference type="GO" id="GO:0000155">
    <property type="term" value="F:phosphorelay sensor kinase activity"/>
    <property type="evidence" value="ECO:0007669"/>
    <property type="project" value="InterPro"/>
</dbReference>
<dbReference type="PROSITE" id="PS50109">
    <property type="entry name" value="HIS_KIN"/>
    <property type="match status" value="1"/>
</dbReference>
<dbReference type="Pfam" id="PF00672">
    <property type="entry name" value="HAMP"/>
    <property type="match status" value="1"/>
</dbReference>
<dbReference type="SMART" id="SM00304">
    <property type="entry name" value="HAMP"/>
    <property type="match status" value="1"/>
</dbReference>
<dbReference type="InterPro" id="IPR003594">
    <property type="entry name" value="HATPase_dom"/>
</dbReference>
<evidence type="ECO:0000256" key="5">
    <source>
        <dbReference type="ARBA" id="ARBA00022553"/>
    </source>
</evidence>
<evidence type="ECO:0000313" key="18">
    <source>
        <dbReference type="Proteomes" id="UP000214975"/>
    </source>
</evidence>
<dbReference type="Gene3D" id="1.10.287.130">
    <property type="match status" value="1"/>
</dbReference>
<dbReference type="CDD" id="cd00082">
    <property type="entry name" value="HisKA"/>
    <property type="match status" value="1"/>
</dbReference>
<dbReference type="InterPro" id="IPR003661">
    <property type="entry name" value="HisK_dim/P_dom"/>
</dbReference>